<proteinExistence type="predicted"/>
<keyword evidence="2" id="KW-1185">Reference proteome</keyword>
<protein>
    <submittedName>
        <fullName evidence="1">Uncharacterized protein</fullName>
    </submittedName>
</protein>
<dbReference type="Proteomes" id="UP000827695">
    <property type="component" value="Segment"/>
</dbReference>
<sequence length="37" mass="4166">MVSVVVVSSKKIKTSHTVIEIQINKRYKSIHSGAFCF</sequence>
<reference evidence="1" key="1">
    <citation type="submission" date="2021-10" db="EMBL/GenBank/DDBJ databases">
        <authorList>
            <person name="James R."/>
            <person name="Lavering E.D."/>
            <person name="Fairhom J.D."/>
            <person name="Ogilvie B.H."/>
            <person name="Thurgood T.L."/>
            <person name="Wilkie A."/>
            <person name="Hyer M."/>
            <person name="Robison R."/>
            <person name="Grose J.H."/>
        </authorList>
    </citation>
    <scope>NUCLEOTIDE SEQUENCE</scope>
</reference>
<dbReference type="EMBL" id="OK500002">
    <property type="protein sequence ID" value="UGO51717.1"/>
    <property type="molecule type" value="Genomic_DNA"/>
</dbReference>
<accession>A0AAE8YZA7</accession>
<evidence type="ECO:0000313" key="1">
    <source>
        <dbReference type="EMBL" id="UGO51717.1"/>
    </source>
</evidence>
<organism evidence="1 2">
    <name type="scientific">Bacillus phage vB_BanS_Athena</name>
    <dbReference type="NCBI Taxonomy" id="2894785"/>
    <lineage>
        <taxon>Viruses</taxon>
        <taxon>Duplodnaviria</taxon>
        <taxon>Heunggongvirae</taxon>
        <taxon>Uroviricota</taxon>
        <taxon>Caudoviricetes</taxon>
        <taxon>Athenavirus</taxon>
        <taxon>Athenavirus athena</taxon>
    </lineage>
</organism>
<evidence type="ECO:0000313" key="2">
    <source>
        <dbReference type="Proteomes" id="UP000827695"/>
    </source>
</evidence>
<gene>
    <name evidence="1" type="ORF">ATHENA_39</name>
</gene>
<name>A0AAE8YZA7_9CAUD</name>